<feature type="domain" description="Potassium channel" evidence="11">
    <location>
        <begin position="397"/>
        <end position="464"/>
    </location>
</feature>
<dbReference type="OrthoDB" id="297496at2759"/>
<feature type="transmembrane region" description="Helical" evidence="10">
    <location>
        <begin position="198"/>
        <end position="219"/>
    </location>
</feature>
<feature type="transmembrane region" description="Helical" evidence="10">
    <location>
        <begin position="419"/>
        <end position="438"/>
    </location>
</feature>
<evidence type="ECO:0000313" key="13">
    <source>
        <dbReference type="Proteomes" id="UP000024635"/>
    </source>
</evidence>
<organism evidence="12 13">
    <name type="scientific">Ancylostoma ceylanicum</name>
    <dbReference type="NCBI Taxonomy" id="53326"/>
    <lineage>
        <taxon>Eukaryota</taxon>
        <taxon>Metazoa</taxon>
        <taxon>Ecdysozoa</taxon>
        <taxon>Nematoda</taxon>
        <taxon>Chromadorea</taxon>
        <taxon>Rhabditida</taxon>
        <taxon>Rhabditina</taxon>
        <taxon>Rhabditomorpha</taxon>
        <taxon>Strongyloidea</taxon>
        <taxon>Ancylostomatidae</taxon>
        <taxon>Ancylostomatinae</taxon>
        <taxon>Ancylostoma</taxon>
    </lineage>
</organism>
<evidence type="ECO:0000256" key="9">
    <source>
        <dbReference type="SAM" id="MobiDB-lite"/>
    </source>
</evidence>
<keyword evidence="2 8" id="KW-0813">Transport</keyword>
<feature type="domain" description="Potassium channel" evidence="11">
    <location>
        <begin position="281"/>
        <end position="351"/>
    </location>
</feature>
<keyword evidence="4 10" id="KW-1133">Transmembrane helix</keyword>
<keyword evidence="13" id="KW-1185">Reference proteome</keyword>
<feature type="region of interest" description="Disordered" evidence="9">
    <location>
        <begin position="1"/>
        <end position="27"/>
    </location>
</feature>
<sequence length="619" mass="70427">MALDDESERKEVISEEQVPMHLASGRPSILPTNQFEVTLLGIREEDDELDSGFHTYTSRDRNSLYRSSMEPARKFSKYRSHSFSGVPKRKISPFAGSAKIRAIYSRNNSVREKNVQKKSAPQSQSADELKAVRDYYDRHPLSLSNEKNCDSFYTFRDVTQKDTGSMYDPADIGPNIPTTRKFHNSIYWILHNRSQYGFRHICMLFLVLVYTLLGAALFFSIESRHERKTVAIREVALDAKVAVIAEQLRKFYNNTDAVLDIRLLEKFVKHSYISLLKEESLYTGSTYYKTEDPANFKWTYPSAIFFSMNVYTTTGYGSIAPDSMLGRFCVICYSLITVPVTLVVIRDLGQWTLVILTKGYAHLLVAIRRSMGYSEPHEDTMIALPMKFCLTLLAGYTFFSATFIYVFDEWYGDMPNTGLPFFTSFYFSYISITTIGLGDIMPNNATFHPIISTLFFFGLPIMKVVNRATYVCIENGVFGGFNFLLNKKGLRNKDSLLLRCVYLTRELYRSGNFKAPTQVGGGLYHGISKNEKLTECVIFQPERPPRRTISRVSRCSYCSHISLEPEENKANELLNNLTIRSLATFARANADVYGGGFGRVNLRKGDLVQSRANVNQGPS</sequence>
<dbReference type="Pfam" id="PF07885">
    <property type="entry name" value="Ion_trans_2"/>
    <property type="match status" value="2"/>
</dbReference>
<dbReference type="FunFam" id="1.10.287.70:FF:000151">
    <property type="entry name" value="TWiK family of potassium channels"/>
    <property type="match status" value="1"/>
</dbReference>
<dbReference type="PANTHER" id="PTHR11003">
    <property type="entry name" value="POTASSIUM CHANNEL, SUBFAMILY K"/>
    <property type="match status" value="1"/>
</dbReference>
<keyword evidence="3 8" id="KW-0812">Transmembrane</keyword>
<gene>
    <name evidence="12" type="primary">Acey_s0102.g3462</name>
    <name evidence="12" type="ORF">Y032_0102g3462</name>
</gene>
<evidence type="ECO:0000256" key="5">
    <source>
        <dbReference type="ARBA" id="ARBA00023065"/>
    </source>
</evidence>
<evidence type="ECO:0000259" key="11">
    <source>
        <dbReference type="Pfam" id="PF07885"/>
    </source>
</evidence>
<dbReference type="Proteomes" id="UP000024635">
    <property type="component" value="Unassembled WGS sequence"/>
</dbReference>
<reference evidence="13" key="1">
    <citation type="journal article" date="2015" name="Nat. Genet.">
        <title>The genome and transcriptome of the zoonotic hookworm Ancylostoma ceylanicum identify infection-specific gene families.</title>
        <authorList>
            <person name="Schwarz E.M."/>
            <person name="Hu Y."/>
            <person name="Antoshechkin I."/>
            <person name="Miller M.M."/>
            <person name="Sternberg P.W."/>
            <person name="Aroian R.V."/>
        </authorList>
    </citation>
    <scope>NUCLEOTIDE SEQUENCE</scope>
    <source>
        <strain evidence="13">HY135</strain>
    </source>
</reference>
<name>A0A016THC7_9BILA</name>
<dbReference type="EMBL" id="JARK01001438">
    <property type="protein sequence ID" value="EYC02065.1"/>
    <property type="molecule type" value="Genomic_DNA"/>
</dbReference>
<evidence type="ECO:0000256" key="3">
    <source>
        <dbReference type="ARBA" id="ARBA00022692"/>
    </source>
</evidence>
<feature type="transmembrane region" description="Helical" evidence="10">
    <location>
        <begin position="351"/>
        <end position="367"/>
    </location>
</feature>
<evidence type="ECO:0000256" key="7">
    <source>
        <dbReference type="ARBA" id="ARBA00023303"/>
    </source>
</evidence>
<evidence type="ECO:0000256" key="6">
    <source>
        <dbReference type="ARBA" id="ARBA00023136"/>
    </source>
</evidence>
<comment type="caution">
    <text evidence="12">The sequence shown here is derived from an EMBL/GenBank/DDBJ whole genome shotgun (WGS) entry which is preliminary data.</text>
</comment>
<dbReference type="InterPro" id="IPR003280">
    <property type="entry name" value="2pore_dom_K_chnl"/>
</dbReference>
<dbReference type="GO" id="GO:0005886">
    <property type="term" value="C:plasma membrane"/>
    <property type="evidence" value="ECO:0007669"/>
    <property type="project" value="TreeGrafter"/>
</dbReference>
<dbReference type="AlphaFoldDB" id="A0A016THC7"/>
<feature type="transmembrane region" description="Helical" evidence="10">
    <location>
        <begin position="325"/>
        <end position="345"/>
    </location>
</feature>
<comment type="subcellular location">
    <subcellularLocation>
        <location evidence="1">Membrane</location>
        <topology evidence="1">Multi-pass membrane protein</topology>
    </subcellularLocation>
</comment>
<accession>A0A016THC7</accession>
<comment type="similarity">
    <text evidence="8">Belongs to the two pore domain potassium channel (TC 1.A.1.8) family.</text>
</comment>
<evidence type="ECO:0000256" key="10">
    <source>
        <dbReference type="SAM" id="Phobius"/>
    </source>
</evidence>
<dbReference type="SUPFAM" id="SSF81324">
    <property type="entry name" value="Voltage-gated potassium channels"/>
    <property type="match status" value="2"/>
</dbReference>
<dbReference type="InterPro" id="IPR013099">
    <property type="entry name" value="K_chnl_dom"/>
</dbReference>
<dbReference type="PRINTS" id="PR01333">
    <property type="entry name" value="2POREKCHANEL"/>
</dbReference>
<evidence type="ECO:0000256" key="4">
    <source>
        <dbReference type="ARBA" id="ARBA00022989"/>
    </source>
</evidence>
<dbReference type="GO" id="GO:0015271">
    <property type="term" value="F:outward rectifier potassium channel activity"/>
    <property type="evidence" value="ECO:0007669"/>
    <property type="project" value="TreeGrafter"/>
</dbReference>
<evidence type="ECO:0000256" key="8">
    <source>
        <dbReference type="RuleBase" id="RU003857"/>
    </source>
</evidence>
<keyword evidence="5 8" id="KW-0406">Ion transport</keyword>
<dbReference type="GO" id="GO:0022841">
    <property type="term" value="F:potassium ion leak channel activity"/>
    <property type="evidence" value="ECO:0007669"/>
    <property type="project" value="TreeGrafter"/>
</dbReference>
<evidence type="ECO:0000256" key="2">
    <source>
        <dbReference type="ARBA" id="ARBA00022448"/>
    </source>
</evidence>
<keyword evidence="7 8" id="KW-0407">Ion channel</keyword>
<feature type="transmembrane region" description="Helical" evidence="10">
    <location>
        <begin position="388"/>
        <end position="407"/>
    </location>
</feature>
<proteinExistence type="inferred from homology"/>
<protein>
    <recommendedName>
        <fullName evidence="11">Potassium channel domain-containing protein</fullName>
    </recommendedName>
</protein>
<keyword evidence="6 10" id="KW-0472">Membrane</keyword>
<feature type="transmembrane region" description="Helical" evidence="10">
    <location>
        <begin position="445"/>
        <end position="462"/>
    </location>
</feature>
<dbReference type="Gene3D" id="1.10.287.70">
    <property type="match status" value="1"/>
</dbReference>
<dbReference type="GO" id="GO:0030322">
    <property type="term" value="P:stabilization of membrane potential"/>
    <property type="evidence" value="ECO:0007669"/>
    <property type="project" value="TreeGrafter"/>
</dbReference>
<evidence type="ECO:0000313" key="12">
    <source>
        <dbReference type="EMBL" id="EYC02065.1"/>
    </source>
</evidence>
<dbReference type="PANTHER" id="PTHR11003:SF269">
    <property type="entry name" value="POTASSIUM CHANNEL DOMAIN-CONTAINING PROTEIN"/>
    <property type="match status" value="1"/>
</dbReference>
<evidence type="ECO:0000256" key="1">
    <source>
        <dbReference type="ARBA" id="ARBA00004141"/>
    </source>
</evidence>